<evidence type="ECO:0000256" key="4">
    <source>
        <dbReference type="ARBA" id="ARBA00022723"/>
    </source>
</evidence>
<accession>A0A1T4V485</accession>
<evidence type="ECO:0000256" key="5">
    <source>
        <dbReference type="ARBA" id="ARBA00022842"/>
    </source>
</evidence>
<dbReference type="PROSITE" id="PS00444">
    <property type="entry name" value="POLYPRENYL_SYNTHASE_2"/>
    <property type="match status" value="1"/>
</dbReference>
<keyword evidence="4" id="KW-0479">Metal-binding</keyword>
<reference evidence="8" key="1">
    <citation type="submission" date="2017-02" db="EMBL/GenBank/DDBJ databases">
        <authorList>
            <person name="Varghese N."/>
            <person name="Submissions S."/>
        </authorList>
    </citation>
    <scope>NUCLEOTIDE SEQUENCE [LARGE SCALE GENOMIC DNA]</scope>
    <source>
        <strain evidence="8">DSM 3072</strain>
    </source>
</reference>
<name>A0A1T4V485_9GAMM</name>
<organism evidence="7 8">
    <name type="scientific">Succinivibrio dextrinosolvens DSM 3072</name>
    <dbReference type="NCBI Taxonomy" id="1123324"/>
    <lineage>
        <taxon>Bacteria</taxon>
        <taxon>Pseudomonadati</taxon>
        <taxon>Pseudomonadota</taxon>
        <taxon>Gammaproteobacteria</taxon>
        <taxon>Aeromonadales</taxon>
        <taxon>Succinivibrionaceae</taxon>
        <taxon>Succinivibrio</taxon>
    </lineage>
</organism>
<dbReference type="GO" id="GO:0008299">
    <property type="term" value="P:isoprenoid biosynthetic process"/>
    <property type="evidence" value="ECO:0007669"/>
    <property type="project" value="InterPro"/>
</dbReference>
<evidence type="ECO:0000256" key="1">
    <source>
        <dbReference type="ARBA" id="ARBA00001946"/>
    </source>
</evidence>
<dbReference type="GO" id="GO:0004659">
    <property type="term" value="F:prenyltransferase activity"/>
    <property type="evidence" value="ECO:0007669"/>
    <property type="project" value="InterPro"/>
</dbReference>
<evidence type="ECO:0000256" key="6">
    <source>
        <dbReference type="RuleBase" id="RU004466"/>
    </source>
</evidence>
<dbReference type="EMBL" id="FUXX01000008">
    <property type="protein sequence ID" value="SKA59697.1"/>
    <property type="molecule type" value="Genomic_DNA"/>
</dbReference>
<protein>
    <submittedName>
        <fullName evidence="7">Octaprenyl-diphosphate synthase</fullName>
    </submittedName>
</protein>
<evidence type="ECO:0000313" key="8">
    <source>
        <dbReference type="Proteomes" id="UP000242432"/>
    </source>
</evidence>
<dbReference type="SFLD" id="SFLDS00005">
    <property type="entry name" value="Isoprenoid_Synthase_Type_I"/>
    <property type="match status" value="1"/>
</dbReference>
<dbReference type="PANTHER" id="PTHR12001">
    <property type="entry name" value="GERANYLGERANYL PYROPHOSPHATE SYNTHASE"/>
    <property type="match status" value="1"/>
</dbReference>
<dbReference type="Proteomes" id="UP000242432">
    <property type="component" value="Unassembled WGS sequence"/>
</dbReference>
<keyword evidence="5" id="KW-0460">Magnesium</keyword>
<dbReference type="InterPro" id="IPR000092">
    <property type="entry name" value="Polyprenyl_synt"/>
</dbReference>
<dbReference type="GO" id="GO:0046872">
    <property type="term" value="F:metal ion binding"/>
    <property type="evidence" value="ECO:0007669"/>
    <property type="project" value="UniProtKB-KW"/>
</dbReference>
<dbReference type="Pfam" id="PF00348">
    <property type="entry name" value="polyprenyl_synt"/>
    <property type="match status" value="1"/>
</dbReference>
<dbReference type="SUPFAM" id="SSF48576">
    <property type="entry name" value="Terpenoid synthases"/>
    <property type="match status" value="1"/>
</dbReference>
<evidence type="ECO:0000313" key="7">
    <source>
        <dbReference type="EMBL" id="SKA59697.1"/>
    </source>
</evidence>
<dbReference type="InterPro" id="IPR033749">
    <property type="entry name" value="Polyprenyl_synt_CS"/>
</dbReference>
<evidence type="ECO:0000256" key="3">
    <source>
        <dbReference type="ARBA" id="ARBA00022679"/>
    </source>
</evidence>
<gene>
    <name evidence="7" type="ORF">SAMN02745213_00722</name>
</gene>
<dbReference type="PANTHER" id="PTHR12001:SF69">
    <property type="entry name" value="ALL TRANS-POLYPRENYL-DIPHOSPHATE SYNTHASE PDSS1"/>
    <property type="match status" value="1"/>
</dbReference>
<dbReference type="AlphaFoldDB" id="A0A1T4V485"/>
<dbReference type="PROSITE" id="PS00723">
    <property type="entry name" value="POLYPRENYL_SYNTHASE_1"/>
    <property type="match status" value="1"/>
</dbReference>
<proteinExistence type="inferred from homology"/>
<dbReference type="STRING" id="83771.SAMN02910357_00495"/>
<dbReference type="Gene3D" id="1.10.600.10">
    <property type="entry name" value="Farnesyl Diphosphate Synthase"/>
    <property type="match status" value="1"/>
</dbReference>
<dbReference type="CDD" id="cd00685">
    <property type="entry name" value="Trans_IPPS_HT"/>
    <property type="match status" value="1"/>
</dbReference>
<keyword evidence="3 6" id="KW-0808">Transferase</keyword>
<comment type="cofactor">
    <cofactor evidence="1">
        <name>Mg(2+)</name>
        <dbReference type="ChEBI" id="CHEBI:18420"/>
    </cofactor>
</comment>
<dbReference type="RefSeq" id="WP_078928275.1">
    <property type="nucleotide sequence ID" value="NZ_FUXX01000008.1"/>
</dbReference>
<comment type="similarity">
    <text evidence="2 6">Belongs to the FPP/GGPP synthase family.</text>
</comment>
<keyword evidence="8" id="KW-1185">Reference proteome</keyword>
<evidence type="ECO:0000256" key="2">
    <source>
        <dbReference type="ARBA" id="ARBA00006706"/>
    </source>
</evidence>
<sequence>MENQDIIIQQDLNSVEGILSSVLTDSIYEASINEMCLRVVKSGGKRMRPMLTLMAWRALGGKGDIKSIHNFAAATELLHTATLVHDDVIDRATVRRGKETLNETEGNHAAVLAGDYLFTRCFFCIHDINNQRIASMLNNTLASLVSGEIKQLHTQGDLNISIADYEHTIYCKTGALFELATAGAGILSGESDEVISTLQEYGKQLGIAFQVADDILDYTSSSQTLGKNIGEDLEDGRITLPLILALQNCSADDRKLLEEAIRNVNLDSVLNFINKTDSIQKSKDFALAAVEKAKKALARLPQSQYRENLEALALKAATRNN</sequence>
<dbReference type="InterPro" id="IPR008949">
    <property type="entry name" value="Isoprenoid_synthase_dom_sf"/>
</dbReference>